<organism evidence="2 3">
    <name type="scientific">Symbiodinium necroappetens</name>
    <dbReference type="NCBI Taxonomy" id="1628268"/>
    <lineage>
        <taxon>Eukaryota</taxon>
        <taxon>Sar</taxon>
        <taxon>Alveolata</taxon>
        <taxon>Dinophyceae</taxon>
        <taxon>Suessiales</taxon>
        <taxon>Symbiodiniaceae</taxon>
        <taxon>Symbiodinium</taxon>
    </lineage>
</organism>
<name>A0A812W9H3_9DINO</name>
<dbReference type="AlphaFoldDB" id="A0A812W9H3"/>
<evidence type="ECO:0000313" key="2">
    <source>
        <dbReference type="EMBL" id="CAE7674237.1"/>
    </source>
</evidence>
<comment type="caution">
    <text evidence="2">The sequence shown here is derived from an EMBL/GenBank/DDBJ whole genome shotgun (WGS) entry which is preliminary data.</text>
</comment>
<sequence>AERSNFLVHQVLAQDRARKVSTAMAAVERLSNPAPDAHSTAQDVEMEQVSGEAKIAAESTEDIDMPQVSKDLKTAAGSPKVDVSRGELPRHATELGA</sequence>
<feature type="non-terminal residue" evidence="2">
    <location>
        <position position="1"/>
    </location>
</feature>
<gene>
    <name evidence="2" type="ORF">SNEC2469_LOCUS19325</name>
</gene>
<evidence type="ECO:0000256" key="1">
    <source>
        <dbReference type="SAM" id="MobiDB-lite"/>
    </source>
</evidence>
<accession>A0A812W9H3</accession>
<evidence type="ECO:0000313" key="3">
    <source>
        <dbReference type="Proteomes" id="UP000601435"/>
    </source>
</evidence>
<keyword evidence="3" id="KW-1185">Reference proteome</keyword>
<protein>
    <submittedName>
        <fullName evidence="2">Uncharacterized protein</fullName>
    </submittedName>
</protein>
<reference evidence="2" key="1">
    <citation type="submission" date="2021-02" db="EMBL/GenBank/DDBJ databases">
        <authorList>
            <person name="Dougan E. K."/>
            <person name="Rhodes N."/>
            <person name="Thang M."/>
            <person name="Chan C."/>
        </authorList>
    </citation>
    <scope>NUCLEOTIDE SEQUENCE</scope>
</reference>
<feature type="compositionally biased region" description="Basic and acidic residues" evidence="1">
    <location>
        <begin position="82"/>
        <end position="97"/>
    </location>
</feature>
<feature type="region of interest" description="Disordered" evidence="1">
    <location>
        <begin position="30"/>
        <end position="97"/>
    </location>
</feature>
<proteinExistence type="predicted"/>
<dbReference type="EMBL" id="CAJNJA010033070">
    <property type="protein sequence ID" value="CAE7674237.1"/>
    <property type="molecule type" value="Genomic_DNA"/>
</dbReference>
<dbReference type="Proteomes" id="UP000601435">
    <property type="component" value="Unassembled WGS sequence"/>
</dbReference>